<name>A0A8R7UV75_TRIUA</name>
<reference evidence="1" key="2">
    <citation type="submission" date="2018-03" db="EMBL/GenBank/DDBJ databases">
        <title>The Triticum urartu genome reveals the dynamic nature of wheat genome evolution.</title>
        <authorList>
            <person name="Ling H."/>
            <person name="Ma B."/>
            <person name="Shi X."/>
            <person name="Liu H."/>
            <person name="Dong L."/>
            <person name="Sun H."/>
            <person name="Cao Y."/>
            <person name="Gao Q."/>
            <person name="Zheng S."/>
            <person name="Li Y."/>
            <person name="Yu Y."/>
            <person name="Du H."/>
            <person name="Qi M."/>
            <person name="Li Y."/>
            <person name="Yu H."/>
            <person name="Cui Y."/>
            <person name="Wang N."/>
            <person name="Chen C."/>
            <person name="Wu H."/>
            <person name="Zhao Y."/>
            <person name="Zhang J."/>
            <person name="Li Y."/>
            <person name="Zhou W."/>
            <person name="Zhang B."/>
            <person name="Hu W."/>
            <person name="Eijk M."/>
            <person name="Tang J."/>
            <person name="Witsenboer H."/>
            <person name="Zhao S."/>
            <person name="Li Z."/>
            <person name="Zhang A."/>
            <person name="Wang D."/>
            <person name="Liang C."/>
        </authorList>
    </citation>
    <scope>NUCLEOTIDE SEQUENCE [LARGE SCALE GENOMIC DNA]</scope>
    <source>
        <strain evidence="1">cv. G1812</strain>
    </source>
</reference>
<dbReference type="Gramene" id="TuG1812G0600003977.01.T02">
    <property type="protein sequence ID" value="TuG1812G0600003977.01.T02.cds367657"/>
    <property type="gene ID" value="TuG1812G0600003977.01"/>
</dbReference>
<dbReference type="AlphaFoldDB" id="A0A8R7UV75"/>
<protein>
    <submittedName>
        <fullName evidence="1">Uncharacterized protein</fullName>
    </submittedName>
</protein>
<accession>A0A8R7UV75</accession>
<dbReference type="EnsemblPlants" id="TuG1812G0600003977.01.T02">
    <property type="protein sequence ID" value="TuG1812G0600003977.01.T02.cds367657"/>
    <property type="gene ID" value="TuG1812G0600003977.01"/>
</dbReference>
<sequence length="108" mass="12329">MTFCFLIFKNRQVGCNCRHSCRYRSARRGEWRVKVRSSAPLLTGRSRRTLGARRGVIYDDLLGTTPLETVRNTHSVHHWSPAVAGRTVAVAARLNHKTPQQRLTKSSR</sequence>
<evidence type="ECO:0000313" key="2">
    <source>
        <dbReference type="Proteomes" id="UP000015106"/>
    </source>
</evidence>
<keyword evidence="2" id="KW-1185">Reference proteome</keyword>
<reference evidence="2" key="1">
    <citation type="journal article" date="2013" name="Nature">
        <title>Draft genome of the wheat A-genome progenitor Triticum urartu.</title>
        <authorList>
            <person name="Ling H.Q."/>
            <person name="Zhao S."/>
            <person name="Liu D."/>
            <person name="Wang J."/>
            <person name="Sun H."/>
            <person name="Zhang C."/>
            <person name="Fan H."/>
            <person name="Li D."/>
            <person name="Dong L."/>
            <person name="Tao Y."/>
            <person name="Gao C."/>
            <person name="Wu H."/>
            <person name="Li Y."/>
            <person name="Cui Y."/>
            <person name="Guo X."/>
            <person name="Zheng S."/>
            <person name="Wang B."/>
            <person name="Yu K."/>
            <person name="Liang Q."/>
            <person name="Yang W."/>
            <person name="Lou X."/>
            <person name="Chen J."/>
            <person name="Feng M."/>
            <person name="Jian J."/>
            <person name="Zhang X."/>
            <person name="Luo G."/>
            <person name="Jiang Y."/>
            <person name="Liu J."/>
            <person name="Wang Z."/>
            <person name="Sha Y."/>
            <person name="Zhang B."/>
            <person name="Wu H."/>
            <person name="Tang D."/>
            <person name="Shen Q."/>
            <person name="Xue P."/>
            <person name="Zou S."/>
            <person name="Wang X."/>
            <person name="Liu X."/>
            <person name="Wang F."/>
            <person name="Yang Y."/>
            <person name="An X."/>
            <person name="Dong Z."/>
            <person name="Zhang K."/>
            <person name="Zhang X."/>
            <person name="Luo M.C."/>
            <person name="Dvorak J."/>
            <person name="Tong Y."/>
            <person name="Wang J."/>
            <person name="Yang H."/>
            <person name="Li Z."/>
            <person name="Wang D."/>
            <person name="Zhang A."/>
            <person name="Wang J."/>
        </authorList>
    </citation>
    <scope>NUCLEOTIDE SEQUENCE</scope>
    <source>
        <strain evidence="2">cv. G1812</strain>
    </source>
</reference>
<reference evidence="1" key="3">
    <citation type="submission" date="2022-06" db="UniProtKB">
        <authorList>
            <consortium name="EnsemblPlants"/>
        </authorList>
    </citation>
    <scope>IDENTIFICATION</scope>
</reference>
<proteinExistence type="predicted"/>
<evidence type="ECO:0000313" key="1">
    <source>
        <dbReference type="EnsemblPlants" id="TuG1812G0600003977.01.T02.cds367657"/>
    </source>
</evidence>
<dbReference type="Proteomes" id="UP000015106">
    <property type="component" value="Chromosome 6"/>
</dbReference>
<organism evidence="1 2">
    <name type="scientific">Triticum urartu</name>
    <name type="common">Red wild einkorn</name>
    <name type="synonym">Crithodium urartu</name>
    <dbReference type="NCBI Taxonomy" id="4572"/>
    <lineage>
        <taxon>Eukaryota</taxon>
        <taxon>Viridiplantae</taxon>
        <taxon>Streptophyta</taxon>
        <taxon>Embryophyta</taxon>
        <taxon>Tracheophyta</taxon>
        <taxon>Spermatophyta</taxon>
        <taxon>Magnoliopsida</taxon>
        <taxon>Liliopsida</taxon>
        <taxon>Poales</taxon>
        <taxon>Poaceae</taxon>
        <taxon>BOP clade</taxon>
        <taxon>Pooideae</taxon>
        <taxon>Triticodae</taxon>
        <taxon>Triticeae</taxon>
        <taxon>Triticinae</taxon>
        <taxon>Triticum</taxon>
    </lineage>
</organism>